<dbReference type="SUPFAM" id="SSF46785">
    <property type="entry name" value="Winged helix' DNA-binding domain"/>
    <property type="match status" value="1"/>
</dbReference>
<reference evidence="1" key="1">
    <citation type="submission" date="2020-08" db="EMBL/GenBank/DDBJ databases">
        <title>Ramlibacter sp. USB13 16S ribosomal RNA gene genome sequencing and assembly.</title>
        <authorList>
            <person name="Kang M."/>
        </authorList>
    </citation>
    <scope>NUCLEOTIDE SEQUENCE</scope>
    <source>
        <strain evidence="1">USB13</strain>
    </source>
</reference>
<protein>
    <submittedName>
        <fullName evidence="1">Helix-turn-helix domain-containing protein</fullName>
    </submittedName>
</protein>
<dbReference type="Gene3D" id="1.10.10.10">
    <property type="entry name" value="Winged helix-like DNA-binding domain superfamily/Winged helix DNA-binding domain"/>
    <property type="match status" value="1"/>
</dbReference>
<name>A0A923MN69_9BURK</name>
<organism evidence="1 2">
    <name type="scientific">Ramlibacter cellulosilyticus</name>
    <dbReference type="NCBI Taxonomy" id="2764187"/>
    <lineage>
        <taxon>Bacteria</taxon>
        <taxon>Pseudomonadati</taxon>
        <taxon>Pseudomonadota</taxon>
        <taxon>Betaproteobacteria</taxon>
        <taxon>Burkholderiales</taxon>
        <taxon>Comamonadaceae</taxon>
        <taxon>Ramlibacter</taxon>
    </lineage>
</organism>
<proteinExistence type="predicted"/>
<dbReference type="InterPro" id="IPR036390">
    <property type="entry name" value="WH_DNA-bd_sf"/>
</dbReference>
<sequence>MDALIAASARALATGDALGALKRVALRDDPPALALRGIAMAQLGEHATARDLLRRAARTFGPREEVARARCVLAEAEVQLAMRELEGTSRALLAASATLERHGDHANAQHARLLAVRRSLLLGRLQEAASTLQEVDVPRLPPALGAIAELAAAELALRSLHSAAARAALARSDQAAYRAGIPALIAEVAEARTALARPVAQRITQAGAQPLRLEDVEALLAEGTLVLDACRRGLASAGAWVLLARRPILFALARALAQAWPHDVDREALIATAFRTRHPDETHRARLRVEIGRLRALVKDMAAIEATPRGFALRPRGARELVVLAPPIAGEQASLLALLADGAAWSTSALALALDASQRTVQRALSELEAEGRVRSIGQARARRWLAPPLVDFTTILLLPGALPGA</sequence>
<comment type="caution">
    <text evidence="1">The sequence shown here is derived from an EMBL/GenBank/DDBJ whole genome shotgun (WGS) entry which is preliminary data.</text>
</comment>
<gene>
    <name evidence="1" type="ORF">H8N03_01075</name>
</gene>
<keyword evidence="2" id="KW-1185">Reference proteome</keyword>
<dbReference type="RefSeq" id="WP_187074269.1">
    <property type="nucleotide sequence ID" value="NZ_JACORT010000001.1"/>
</dbReference>
<evidence type="ECO:0000313" key="2">
    <source>
        <dbReference type="Proteomes" id="UP000608513"/>
    </source>
</evidence>
<dbReference type="Proteomes" id="UP000608513">
    <property type="component" value="Unassembled WGS sequence"/>
</dbReference>
<dbReference type="InterPro" id="IPR036388">
    <property type="entry name" value="WH-like_DNA-bd_sf"/>
</dbReference>
<dbReference type="EMBL" id="JACORT010000001">
    <property type="protein sequence ID" value="MBC5781514.1"/>
    <property type="molecule type" value="Genomic_DNA"/>
</dbReference>
<accession>A0A923MN69</accession>
<dbReference type="AlphaFoldDB" id="A0A923MN69"/>
<evidence type="ECO:0000313" key="1">
    <source>
        <dbReference type="EMBL" id="MBC5781514.1"/>
    </source>
</evidence>